<evidence type="ECO:0000256" key="2">
    <source>
        <dbReference type="SAM" id="SignalP"/>
    </source>
</evidence>
<dbReference type="RefSeq" id="WP_322424113.1">
    <property type="nucleotide sequence ID" value="NZ_JAXQPW010000002.1"/>
</dbReference>
<evidence type="ECO:0000313" key="4">
    <source>
        <dbReference type="EMBL" id="MDZ5661936.1"/>
    </source>
</evidence>
<keyword evidence="2" id="KW-0732">Signal</keyword>
<feature type="chain" id="PRO_5045725989" evidence="2">
    <location>
        <begin position="27"/>
        <end position="342"/>
    </location>
</feature>
<feature type="compositionally biased region" description="Low complexity" evidence="1">
    <location>
        <begin position="19"/>
        <end position="37"/>
    </location>
</feature>
<feature type="signal peptide" evidence="2">
    <location>
        <begin position="1"/>
        <end position="26"/>
    </location>
</feature>
<feature type="domain" description="Peptidase M28" evidence="3">
    <location>
        <begin position="146"/>
        <end position="337"/>
    </location>
</feature>
<proteinExistence type="predicted"/>
<accession>A0ABU5KAI4</accession>
<feature type="region of interest" description="Disordered" evidence="1">
    <location>
        <begin position="19"/>
        <end position="78"/>
    </location>
</feature>
<sequence>MVAARGSAAAVLAALLLTGCSPSGDAADPPGATAATSEPGTGGAAPPKSSASEPAAASEAPEQPVSPAPPDPVSAADLDPDTAVRAVGHLAGQIGAREATGPAYARAAGWVARKLRGLGYDVERQRVDVPAGTSWGVDVPAGRSVNVVAAPPGFDPAQPHLVVGAHLDTVPQAPGAEDNASGVGVLLAAAEAAADRRTRLPVLFVAFGAEEPRGPTDDDHHYGSRQYVAQLTPQERRAMRAMVSLDRVGVGARVPVGSAGASDPVQRSLLAAARRAGVPTVADGEQRSSDHWSFVRDGLPAARLGSTPYAGYHSAGDVPGVVSPAQLERVGRLVLAWLAPPR</sequence>
<dbReference type="EMBL" id="JAXQPW010000002">
    <property type="protein sequence ID" value="MDZ5661936.1"/>
    <property type="molecule type" value="Genomic_DNA"/>
</dbReference>
<keyword evidence="5" id="KW-1185">Reference proteome</keyword>
<dbReference type="PANTHER" id="PTHR12147">
    <property type="entry name" value="METALLOPEPTIDASE M28 FAMILY MEMBER"/>
    <property type="match status" value="1"/>
</dbReference>
<dbReference type="InterPro" id="IPR007484">
    <property type="entry name" value="Peptidase_M28"/>
</dbReference>
<comment type="caution">
    <text evidence="4">The sequence shown here is derived from an EMBL/GenBank/DDBJ whole genome shotgun (WGS) entry which is preliminary data.</text>
</comment>
<evidence type="ECO:0000259" key="3">
    <source>
        <dbReference type="Pfam" id="PF04389"/>
    </source>
</evidence>
<dbReference type="InterPro" id="IPR045175">
    <property type="entry name" value="M28_fam"/>
</dbReference>
<dbReference type="PROSITE" id="PS51257">
    <property type="entry name" value="PROKAR_LIPOPROTEIN"/>
    <property type="match status" value="1"/>
</dbReference>
<protein>
    <submittedName>
        <fullName evidence="4">M28 family peptidase</fullName>
    </submittedName>
</protein>
<evidence type="ECO:0000313" key="5">
    <source>
        <dbReference type="Proteomes" id="UP001291999"/>
    </source>
</evidence>
<dbReference type="Pfam" id="PF04389">
    <property type="entry name" value="Peptidase_M28"/>
    <property type="match status" value="1"/>
</dbReference>
<name>A0ABU5KAI4_9ACTN</name>
<evidence type="ECO:0000256" key="1">
    <source>
        <dbReference type="SAM" id="MobiDB-lite"/>
    </source>
</evidence>
<gene>
    <name evidence="4" type="ORF">SFC79_09210</name>
</gene>
<dbReference type="Proteomes" id="UP001291999">
    <property type="component" value="Unassembled WGS sequence"/>
</dbReference>
<dbReference type="SUPFAM" id="SSF53187">
    <property type="entry name" value="Zn-dependent exopeptidases"/>
    <property type="match status" value="1"/>
</dbReference>
<feature type="compositionally biased region" description="Low complexity" evidence="1">
    <location>
        <begin position="44"/>
        <end position="63"/>
    </location>
</feature>
<reference evidence="4 5" key="1">
    <citation type="submission" date="2023-11" db="EMBL/GenBank/DDBJ databases">
        <title>Novel species in genus Nocardioides.</title>
        <authorList>
            <person name="Zhou H."/>
        </authorList>
    </citation>
    <scope>NUCLEOTIDE SEQUENCE [LARGE SCALE GENOMIC DNA]</scope>
    <source>
        <strain evidence="4 5">S-58</strain>
    </source>
</reference>
<organism evidence="4 5">
    <name type="scientific">Nocardioides renjunii</name>
    <dbReference type="NCBI Taxonomy" id="3095075"/>
    <lineage>
        <taxon>Bacteria</taxon>
        <taxon>Bacillati</taxon>
        <taxon>Actinomycetota</taxon>
        <taxon>Actinomycetes</taxon>
        <taxon>Propionibacteriales</taxon>
        <taxon>Nocardioidaceae</taxon>
        <taxon>Nocardioides</taxon>
    </lineage>
</organism>
<dbReference type="Gene3D" id="3.40.630.10">
    <property type="entry name" value="Zn peptidases"/>
    <property type="match status" value="1"/>
</dbReference>
<dbReference type="PANTHER" id="PTHR12147:SF26">
    <property type="entry name" value="PEPTIDASE M28 DOMAIN-CONTAINING PROTEIN"/>
    <property type="match status" value="1"/>
</dbReference>